<reference evidence="1 2" key="1">
    <citation type="submission" date="2021-06" db="EMBL/GenBank/DDBJ databases">
        <title>Caerostris extrusa draft genome.</title>
        <authorList>
            <person name="Kono N."/>
            <person name="Arakawa K."/>
        </authorList>
    </citation>
    <scope>NUCLEOTIDE SEQUENCE [LARGE SCALE GENOMIC DNA]</scope>
</reference>
<proteinExistence type="predicted"/>
<protein>
    <submittedName>
        <fullName evidence="1">Uncharacterized protein</fullName>
    </submittedName>
</protein>
<accession>A0AAV4RZ86</accession>
<gene>
    <name evidence="1" type="ORF">CEXT_492771</name>
</gene>
<keyword evidence="2" id="KW-1185">Reference proteome</keyword>
<dbReference type="EMBL" id="BPLR01008563">
    <property type="protein sequence ID" value="GIY25595.1"/>
    <property type="molecule type" value="Genomic_DNA"/>
</dbReference>
<sequence>MYLFSTAISKYRGIKLAERLLQCSKSSRQWMSNDASTTPRGSRVLYFLQKRCVRFAIYSSGMFVQSFNLVFSEDNVPRLMLLIKSGGLCTTEFKSLFDPRAIDRTDC</sequence>
<organism evidence="1 2">
    <name type="scientific">Caerostris extrusa</name>
    <name type="common">Bark spider</name>
    <name type="synonym">Caerostris bankana</name>
    <dbReference type="NCBI Taxonomy" id="172846"/>
    <lineage>
        <taxon>Eukaryota</taxon>
        <taxon>Metazoa</taxon>
        <taxon>Ecdysozoa</taxon>
        <taxon>Arthropoda</taxon>
        <taxon>Chelicerata</taxon>
        <taxon>Arachnida</taxon>
        <taxon>Araneae</taxon>
        <taxon>Araneomorphae</taxon>
        <taxon>Entelegynae</taxon>
        <taxon>Araneoidea</taxon>
        <taxon>Araneidae</taxon>
        <taxon>Caerostris</taxon>
    </lineage>
</organism>
<comment type="caution">
    <text evidence="1">The sequence shown here is derived from an EMBL/GenBank/DDBJ whole genome shotgun (WGS) entry which is preliminary data.</text>
</comment>
<name>A0AAV4RZ86_CAEEX</name>
<dbReference type="AlphaFoldDB" id="A0AAV4RZ86"/>
<evidence type="ECO:0000313" key="2">
    <source>
        <dbReference type="Proteomes" id="UP001054945"/>
    </source>
</evidence>
<dbReference type="Proteomes" id="UP001054945">
    <property type="component" value="Unassembled WGS sequence"/>
</dbReference>
<evidence type="ECO:0000313" key="1">
    <source>
        <dbReference type="EMBL" id="GIY25595.1"/>
    </source>
</evidence>